<organism evidence="2 3">
    <name type="scientific">Portunus trituberculatus</name>
    <name type="common">Swimming crab</name>
    <name type="synonym">Neptunus trituberculatus</name>
    <dbReference type="NCBI Taxonomy" id="210409"/>
    <lineage>
        <taxon>Eukaryota</taxon>
        <taxon>Metazoa</taxon>
        <taxon>Ecdysozoa</taxon>
        <taxon>Arthropoda</taxon>
        <taxon>Crustacea</taxon>
        <taxon>Multicrustacea</taxon>
        <taxon>Malacostraca</taxon>
        <taxon>Eumalacostraca</taxon>
        <taxon>Eucarida</taxon>
        <taxon>Decapoda</taxon>
        <taxon>Pleocyemata</taxon>
        <taxon>Brachyura</taxon>
        <taxon>Eubrachyura</taxon>
        <taxon>Portunoidea</taxon>
        <taxon>Portunidae</taxon>
        <taxon>Portuninae</taxon>
        <taxon>Portunus</taxon>
    </lineage>
</organism>
<evidence type="ECO:0000313" key="3">
    <source>
        <dbReference type="Proteomes" id="UP000324222"/>
    </source>
</evidence>
<sequence length="125" mass="14030">MPSPRPHSLYSPGRNSLTTVATQESAGQDSNRHRDTSRRRFVASKGKQGTNIHPDSTDLLRGRWRAVDSRDRGQDSVSSRILSQQRLVLRRESGRQKRAVSAMSCPQGRIGARRELVADKHQEQG</sequence>
<dbReference type="Proteomes" id="UP000324222">
    <property type="component" value="Unassembled WGS sequence"/>
</dbReference>
<dbReference type="EMBL" id="VSRR010111902">
    <property type="protein sequence ID" value="MPC97894.1"/>
    <property type="molecule type" value="Genomic_DNA"/>
</dbReference>
<feature type="compositionally biased region" description="Polar residues" evidence="1">
    <location>
        <begin position="13"/>
        <end position="29"/>
    </location>
</feature>
<dbReference type="AlphaFoldDB" id="A0A5B7JZZ3"/>
<evidence type="ECO:0000313" key="2">
    <source>
        <dbReference type="EMBL" id="MPC97894.1"/>
    </source>
</evidence>
<protein>
    <submittedName>
        <fullName evidence="2">Uncharacterized protein</fullName>
    </submittedName>
</protein>
<name>A0A5B7JZZ3_PORTR</name>
<gene>
    <name evidence="2" type="ORF">E2C01_093234</name>
</gene>
<reference evidence="2 3" key="1">
    <citation type="submission" date="2019-05" db="EMBL/GenBank/DDBJ databases">
        <title>Another draft genome of Portunus trituberculatus and its Hox gene families provides insights of decapod evolution.</title>
        <authorList>
            <person name="Jeong J.-H."/>
            <person name="Song I."/>
            <person name="Kim S."/>
            <person name="Choi T."/>
            <person name="Kim D."/>
            <person name="Ryu S."/>
            <person name="Kim W."/>
        </authorList>
    </citation>
    <scope>NUCLEOTIDE SEQUENCE [LARGE SCALE GENOMIC DNA]</scope>
    <source>
        <tissue evidence="2">Muscle</tissue>
    </source>
</reference>
<proteinExistence type="predicted"/>
<accession>A0A5B7JZZ3</accession>
<keyword evidence="3" id="KW-1185">Reference proteome</keyword>
<feature type="region of interest" description="Disordered" evidence="1">
    <location>
        <begin position="1"/>
        <end position="58"/>
    </location>
</feature>
<evidence type="ECO:0000256" key="1">
    <source>
        <dbReference type="SAM" id="MobiDB-lite"/>
    </source>
</evidence>
<comment type="caution">
    <text evidence="2">The sequence shown here is derived from an EMBL/GenBank/DDBJ whole genome shotgun (WGS) entry which is preliminary data.</text>
</comment>